<dbReference type="Proteomes" id="UP000004105">
    <property type="component" value="Unassembled WGS sequence"/>
</dbReference>
<dbReference type="Gene3D" id="3.40.50.1580">
    <property type="entry name" value="Nucleoside phosphorylase domain"/>
    <property type="match status" value="1"/>
</dbReference>
<dbReference type="OrthoDB" id="9792278at2"/>
<organism evidence="8 9">
    <name type="scientific">Neisseria bacilliformis ATCC BAA-1200</name>
    <dbReference type="NCBI Taxonomy" id="888742"/>
    <lineage>
        <taxon>Bacteria</taxon>
        <taxon>Pseudomonadati</taxon>
        <taxon>Pseudomonadota</taxon>
        <taxon>Betaproteobacteria</taxon>
        <taxon>Neisseriales</taxon>
        <taxon>Neisseriaceae</taxon>
        <taxon>Neisseria</taxon>
    </lineage>
</organism>
<comment type="catalytic activity">
    <reaction evidence="5">
        <text>5'-deoxyadenosine + H2O = 5-deoxy-D-ribose + adenine</text>
        <dbReference type="Rhea" id="RHEA:29859"/>
        <dbReference type="ChEBI" id="CHEBI:15377"/>
        <dbReference type="ChEBI" id="CHEBI:16708"/>
        <dbReference type="ChEBI" id="CHEBI:17319"/>
        <dbReference type="ChEBI" id="CHEBI:149540"/>
        <dbReference type="EC" id="3.2.2.9"/>
    </reaction>
    <physiologicalReaction direction="left-to-right" evidence="5">
        <dbReference type="Rhea" id="RHEA:29860"/>
    </physiologicalReaction>
</comment>
<keyword evidence="9" id="KW-1185">Reference proteome</keyword>
<dbReference type="EC" id="3.2.2.9" evidence="6"/>
<comment type="function">
    <text evidence="6">Catalyzes the irreversible cleavage of the glycosidic bond in both 5'-methylthioadenosine (MTA) and S-adenosylhomocysteine (SAH/AdoHcy) to adenine and the corresponding thioribose, 5'-methylthioribose and S-ribosylhomocysteine, respectively. Also cleaves 5'-deoxyadenosine, a toxic by-product of radical S-adenosylmethionine (SAM) enzymes, into 5-deoxyribose and adenine.</text>
</comment>
<dbReference type="GO" id="GO:0008782">
    <property type="term" value="F:adenosylhomocysteine nucleosidase activity"/>
    <property type="evidence" value="ECO:0007669"/>
    <property type="project" value="UniProtKB-UniRule"/>
</dbReference>
<dbReference type="RefSeq" id="WP_007343560.1">
    <property type="nucleotide sequence ID" value="NZ_GL878494.1"/>
</dbReference>
<keyword evidence="2 6" id="KW-0028">Amino-acid biosynthesis</keyword>
<evidence type="ECO:0000256" key="4">
    <source>
        <dbReference type="ARBA" id="ARBA00023167"/>
    </source>
</evidence>
<evidence type="ECO:0000313" key="8">
    <source>
        <dbReference type="EMBL" id="EGF08247.1"/>
    </source>
</evidence>
<dbReference type="CDD" id="cd09008">
    <property type="entry name" value="MTAN"/>
    <property type="match status" value="1"/>
</dbReference>
<dbReference type="UniPathway" id="UPA00904">
    <property type="reaction ID" value="UER00871"/>
</dbReference>
<evidence type="ECO:0000256" key="6">
    <source>
        <dbReference type="HAMAP-Rule" id="MF_01684"/>
    </source>
</evidence>
<gene>
    <name evidence="6 8" type="primary">mtnN</name>
    <name evidence="8" type="ORF">HMPREF9123_2555</name>
</gene>
<dbReference type="SUPFAM" id="SSF53167">
    <property type="entry name" value="Purine and uridine phosphorylases"/>
    <property type="match status" value="1"/>
</dbReference>
<dbReference type="InterPro" id="IPR035994">
    <property type="entry name" value="Nucleoside_phosphorylase_sf"/>
</dbReference>
<evidence type="ECO:0000256" key="2">
    <source>
        <dbReference type="ARBA" id="ARBA00022605"/>
    </source>
</evidence>
<keyword evidence="4 6" id="KW-0486">Methionine biosynthesis</keyword>
<feature type="binding site" evidence="6">
    <location>
        <position position="157"/>
    </location>
    <ligand>
        <name>substrate</name>
    </ligand>
</feature>
<evidence type="ECO:0000256" key="5">
    <source>
        <dbReference type="ARBA" id="ARBA00050313"/>
    </source>
</evidence>
<dbReference type="GO" id="GO:0019284">
    <property type="term" value="P:L-methionine salvage from S-adenosylmethionine"/>
    <property type="evidence" value="ECO:0007669"/>
    <property type="project" value="TreeGrafter"/>
</dbReference>
<dbReference type="AlphaFoldDB" id="F2BFP8"/>
<dbReference type="GO" id="GO:0009164">
    <property type="term" value="P:nucleoside catabolic process"/>
    <property type="evidence" value="ECO:0007669"/>
    <property type="project" value="InterPro"/>
</dbReference>
<feature type="domain" description="Nucleoside phosphorylase" evidence="7">
    <location>
        <begin position="6"/>
        <end position="232"/>
    </location>
</feature>
<name>F2BFP8_9NEIS</name>
<keyword evidence="8" id="KW-0326">Glycosidase</keyword>
<comment type="catalytic activity">
    <reaction evidence="6">
        <text>S-adenosyl-L-homocysteine + H2O = S-(5-deoxy-D-ribos-5-yl)-L-homocysteine + adenine</text>
        <dbReference type="Rhea" id="RHEA:17805"/>
        <dbReference type="ChEBI" id="CHEBI:15377"/>
        <dbReference type="ChEBI" id="CHEBI:16708"/>
        <dbReference type="ChEBI" id="CHEBI:57856"/>
        <dbReference type="ChEBI" id="CHEBI:58195"/>
        <dbReference type="EC" id="3.2.2.9"/>
    </reaction>
</comment>
<dbReference type="EMBL" id="AFAY01000051">
    <property type="protein sequence ID" value="EGF08247.1"/>
    <property type="molecule type" value="Genomic_DNA"/>
</dbReference>
<dbReference type="HAMAP" id="MF_01684">
    <property type="entry name" value="Salvage_MtnN"/>
    <property type="match status" value="1"/>
</dbReference>
<evidence type="ECO:0000313" key="9">
    <source>
        <dbReference type="Proteomes" id="UP000004105"/>
    </source>
</evidence>
<feature type="binding site" evidence="6">
    <location>
        <begin position="178"/>
        <end position="179"/>
    </location>
    <ligand>
        <name>substrate</name>
    </ligand>
</feature>
<evidence type="ECO:0000256" key="1">
    <source>
        <dbReference type="ARBA" id="ARBA00004945"/>
    </source>
</evidence>
<dbReference type="Pfam" id="PF01048">
    <property type="entry name" value="PNP_UDP_1"/>
    <property type="match status" value="1"/>
</dbReference>
<dbReference type="HOGENOM" id="CLU_031248_2_2_4"/>
<feature type="active site" description="Proton acceptor" evidence="6">
    <location>
        <position position="16"/>
    </location>
</feature>
<comment type="similarity">
    <text evidence="6">Belongs to the PNP/UDP phosphorylase family. MtnN subfamily.</text>
</comment>
<evidence type="ECO:0000259" key="7">
    <source>
        <dbReference type="Pfam" id="PF01048"/>
    </source>
</evidence>
<proteinExistence type="inferred from homology"/>
<dbReference type="InterPro" id="IPR000845">
    <property type="entry name" value="Nucleoside_phosphorylase_d"/>
</dbReference>
<dbReference type="InterPro" id="IPR010049">
    <property type="entry name" value="MTA_SAH_Nsdase"/>
</dbReference>
<dbReference type="GO" id="GO:0005829">
    <property type="term" value="C:cytosol"/>
    <property type="evidence" value="ECO:0007669"/>
    <property type="project" value="TreeGrafter"/>
</dbReference>
<feature type="binding site" evidence="6">
    <location>
        <position position="82"/>
    </location>
    <ligand>
        <name>substrate</name>
    </ligand>
</feature>
<evidence type="ECO:0000256" key="3">
    <source>
        <dbReference type="ARBA" id="ARBA00022801"/>
    </source>
</evidence>
<accession>F2BFP8</accession>
<dbReference type="NCBIfam" id="TIGR01704">
    <property type="entry name" value="MTA_SAH-Nsdase"/>
    <property type="match status" value="1"/>
</dbReference>
<dbReference type="FunFam" id="3.40.50.1580:FF:000001">
    <property type="entry name" value="MTA/SAH nucleosidase family protein"/>
    <property type="match status" value="1"/>
</dbReference>
<comment type="pathway">
    <text evidence="1 6">Amino-acid biosynthesis; L-methionine biosynthesis via salvage pathway; S-methyl-5-thio-alpha-D-ribose 1-phosphate from S-methyl-5'-thioadenosine (hydrolase route): step 1/2.</text>
</comment>
<dbReference type="STRING" id="267212.GCA_001063965_01885"/>
<comment type="caution">
    <text evidence="8">The sequence shown here is derived from an EMBL/GenBank/DDBJ whole genome shotgun (WGS) entry which is preliminary data.</text>
</comment>
<dbReference type="PANTHER" id="PTHR46832:SF1">
    <property type="entry name" value="5'-METHYLTHIOADENOSINE_S-ADENOSYLHOMOCYSTEINE NUCLEOSIDASE"/>
    <property type="match status" value="1"/>
</dbReference>
<dbReference type="PANTHER" id="PTHR46832">
    <property type="entry name" value="5'-METHYLTHIOADENOSINE/S-ADENOSYLHOMOCYSTEINE NUCLEOSIDASE"/>
    <property type="match status" value="1"/>
</dbReference>
<dbReference type="GO" id="GO:0008930">
    <property type="term" value="F:methylthioadenosine nucleosidase activity"/>
    <property type="evidence" value="ECO:0007669"/>
    <property type="project" value="UniProtKB-UniRule"/>
</dbReference>
<reference evidence="8 9" key="1">
    <citation type="submission" date="2011-02" db="EMBL/GenBank/DDBJ databases">
        <authorList>
            <person name="Muzny D."/>
            <person name="Qin X."/>
            <person name="Deng J."/>
            <person name="Jiang H."/>
            <person name="Liu Y."/>
            <person name="Qu J."/>
            <person name="Song X.-Z."/>
            <person name="Zhang L."/>
            <person name="Thornton R."/>
            <person name="Coyle M."/>
            <person name="Francisco L."/>
            <person name="Jackson L."/>
            <person name="Javaid M."/>
            <person name="Korchina V."/>
            <person name="Kovar C."/>
            <person name="Mata R."/>
            <person name="Mathew T."/>
            <person name="Ngo R."/>
            <person name="Nguyen L."/>
            <person name="Nguyen N."/>
            <person name="Okwuonu G."/>
            <person name="Ongeri F."/>
            <person name="Pham C."/>
            <person name="Simmons D."/>
            <person name="Wilczek-Boney K."/>
            <person name="Hale W."/>
            <person name="Jakkamsetti A."/>
            <person name="Pham P."/>
            <person name="Ruth R."/>
            <person name="San Lucas F."/>
            <person name="Warren J."/>
            <person name="Zhang J."/>
            <person name="Zhao Z."/>
            <person name="Zhou C."/>
            <person name="Zhu D."/>
            <person name="Lee S."/>
            <person name="Bess C."/>
            <person name="Blankenburg K."/>
            <person name="Forbes L."/>
            <person name="Fu Q."/>
            <person name="Gubbala S."/>
            <person name="Hirani K."/>
            <person name="Jayaseelan J.C."/>
            <person name="Lara F."/>
            <person name="Munidasa M."/>
            <person name="Palculict T."/>
            <person name="Patil S."/>
            <person name="Pu L.-L."/>
            <person name="Saada N."/>
            <person name="Tang L."/>
            <person name="Weissenberger G."/>
            <person name="Zhu Y."/>
            <person name="Hemphill L."/>
            <person name="Shang Y."/>
            <person name="Youmans B."/>
            <person name="Ayvaz T."/>
            <person name="Ross M."/>
            <person name="Santibanez J."/>
            <person name="Aqrawi P."/>
            <person name="Gross S."/>
            <person name="Joshi V."/>
            <person name="Fowler G."/>
            <person name="Nazareth L."/>
            <person name="Reid J."/>
            <person name="Worley K."/>
            <person name="Petrosino J."/>
            <person name="Highlander S."/>
            <person name="Gibbs R."/>
        </authorList>
    </citation>
    <scope>NUCLEOTIDE SEQUENCE [LARGE SCALE GENOMIC DNA]</scope>
    <source>
        <strain evidence="8 9">ATCC BAA-1200</strain>
    </source>
</reference>
<sequence>MKPVRTIAVIGAMPPEIERLKGRLNGLQTHRFGAFEIHTGQLHGKQIVLTLSGIGKANAAAATAAAILQFAPDCVINTGSAGGLGSGLKVGDVVIGSETVHHDADATAFGYAPGQIPQLPPTFPADPALMSAAETAAQAFPHAAVTRGLIASGDQFVHSEEAAAAIRATFPAVQAVEMEAAAIAQTCFQFGIPFVVIRALSDTADEKADTSFEQFLQTAAAHSAEMVERIIAAL</sequence>
<dbReference type="GO" id="GO:0019509">
    <property type="term" value="P:L-methionine salvage from methylthioadenosine"/>
    <property type="evidence" value="ECO:0007669"/>
    <property type="project" value="UniProtKB-UniRule"/>
</dbReference>
<feature type="active site" description="Proton donor" evidence="6">
    <location>
        <position position="202"/>
    </location>
</feature>
<comment type="catalytic activity">
    <reaction evidence="6">
        <text>S-methyl-5'-thioadenosine + H2O = 5-(methylsulfanyl)-D-ribose + adenine</text>
        <dbReference type="Rhea" id="RHEA:13617"/>
        <dbReference type="ChEBI" id="CHEBI:15377"/>
        <dbReference type="ChEBI" id="CHEBI:16708"/>
        <dbReference type="ChEBI" id="CHEBI:17509"/>
        <dbReference type="ChEBI" id="CHEBI:78440"/>
        <dbReference type="EC" id="3.2.2.9"/>
    </reaction>
</comment>
<protein>
    <recommendedName>
        <fullName evidence="6">5'-methylthioadenosine/S-adenosylhomocysteine nucleosidase</fullName>
        <shortName evidence="6">MTA/SAH nucleosidase</shortName>
        <shortName evidence="6">MTAN</shortName>
        <ecNumber evidence="6">3.2.2.9</ecNumber>
    </recommendedName>
    <alternativeName>
        <fullName evidence="6">5'-deoxyadenosine nucleosidase</fullName>
        <shortName evidence="6">DOA nucleosidase</shortName>
        <shortName evidence="6">dAdo nucleosidase</shortName>
    </alternativeName>
    <alternativeName>
        <fullName evidence="6">5'-methylthioadenosine nucleosidase</fullName>
        <shortName evidence="6">MTA nucleosidase</shortName>
    </alternativeName>
    <alternativeName>
        <fullName evidence="6">S-adenosylhomocysteine nucleosidase</fullName>
        <shortName evidence="6">AdoHcy nucleosidase</shortName>
        <shortName evidence="6">SAH nucleosidase</shortName>
        <shortName evidence="6">SRH nucleosidase</shortName>
    </alternativeName>
</protein>
<dbReference type="NCBIfam" id="NF004079">
    <property type="entry name" value="PRK05584.1"/>
    <property type="match status" value="1"/>
</dbReference>
<keyword evidence="3 6" id="KW-0378">Hydrolase</keyword>